<evidence type="ECO:0000256" key="1">
    <source>
        <dbReference type="ARBA" id="ARBA00006484"/>
    </source>
</evidence>
<comment type="similarity">
    <text evidence="1">Belongs to the short-chain dehydrogenases/reductases (SDR) family.</text>
</comment>
<gene>
    <name evidence="3" type="ORF">FOC84_30860</name>
</gene>
<dbReference type="Pfam" id="PF00106">
    <property type="entry name" value="adh_short"/>
    <property type="match status" value="1"/>
</dbReference>
<organism evidence="3 4">
    <name type="scientific">Achromobacter pestifer</name>
    <dbReference type="NCBI Taxonomy" id="1353889"/>
    <lineage>
        <taxon>Bacteria</taxon>
        <taxon>Pseudomonadati</taxon>
        <taxon>Pseudomonadota</taxon>
        <taxon>Betaproteobacteria</taxon>
        <taxon>Burkholderiales</taxon>
        <taxon>Alcaligenaceae</taxon>
        <taxon>Achromobacter</taxon>
    </lineage>
</organism>
<keyword evidence="2" id="KW-0560">Oxidoreductase</keyword>
<dbReference type="KEGG" id="apes:FOC84_30860"/>
<dbReference type="InterPro" id="IPR036291">
    <property type="entry name" value="NAD(P)-bd_dom_sf"/>
</dbReference>
<dbReference type="RefSeq" id="WP_173149054.1">
    <property type="nucleotide sequence ID" value="NZ_CP053985.1"/>
</dbReference>
<protein>
    <submittedName>
        <fullName evidence="3">SDR family oxidoreductase</fullName>
    </submittedName>
</protein>
<dbReference type="PANTHER" id="PTHR43391:SF94">
    <property type="entry name" value="OXIDOREDUCTASE-RELATED"/>
    <property type="match status" value="1"/>
</dbReference>
<name>A0A7D4HUV4_9BURK</name>
<dbReference type="Proteomes" id="UP000500970">
    <property type="component" value="Chromosome"/>
</dbReference>
<dbReference type="PRINTS" id="PR00081">
    <property type="entry name" value="GDHRDH"/>
</dbReference>
<keyword evidence="4" id="KW-1185">Reference proteome</keyword>
<accession>A0A7D4HUV4</accession>
<dbReference type="SUPFAM" id="SSF51735">
    <property type="entry name" value="NAD(P)-binding Rossmann-fold domains"/>
    <property type="match status" value="1"/>
</dbReference>
<dbReference type="Gene3D" id="3.40.50.720">
    <property type="entry name" value="NAD(P)-binding Rossmann-like Domain"/>
    <property type="match status" value="1"/>
</dbReference>
<evidence type="ECO:0000313" key="3">
    <source>
        <dbReference type="EMBL" id="QKH39097.1"/>
    </source>
</evidence>
<proteinExistence type="inferred from homology"/>
<dbReference type="CDD" id="cd05233">
    <property type="entry name" value="SDR_c"/>
    <property type="match status" value="1"/>
</dbReference>
<evidence type="ECO:0000313" key="4">
    <source>
        <dbReference type="Proteomes" id="UP000500970"/>
    </source>
</evidence>
<evidence type="ECO:0000256" key="2">
    <source>
        <dbReference type="ARBA" id="ARBA00023002"/>
    </source>
</evidence>
<dbReference type="PANTHER" id="PTHR43391">
    <property type="entry name" value="RETINOL DEHYDROGENASE-RELATED"/>
    <property type="match status" value="1"/>
</dbReference>
<reference evidence="3 4" key="1">
    <citation type="submission" date="2020-05" db="EMBL/GenBank/DDBJ databases">
        <title>FDA dAtabase for Regulatory Grade micrObial Sequences (FDA-ARGOS): Supporting development and validation of Infectious Disease Dx tests.</title>
        <authorList>
            <person name="Sproer C."/>
            <person name="Gronow S."/>
            <person name="Severitt S."/>
            <person name="Schroder I."/>
            <person name="Tallon L."/>
            <person name="Sadzewicz L."/>
            <person name="Zhao X."/>
            <person name="Vavikolanu K."/>
            <person name="Mehta A."/>
            <person name="Aluvathingal J."/>
            <person name="Nadendla S."/>
            <person name="Myers T."/>
            <person name="Yan Y."/>
            <person name="Sichtig H."/>
        </authorList>
    </citation>
    <scope>NUCLEOTIDE SEQUENCE [LARGE SCALE GENOMIC DNA]</scope>
    <source>
        <strain evidence="3 4">FDAARGOS_790</strain>
    </source>
</reference>
<dbReference type="EMBL" id="CP053985">
    <property type="protein sequence ID" value="QKH39097.1"/>
    <property type="molecule type" value="Genomic_DNA"/>
</dbReference>
<dbReference type="InterPro" id="IPR002347">
    <property type="entry name" value="SDR_fam"/>
</dbReference>
<dbReference type="GO" id="GO:0016491">
    <property type="term" value="F:oxidoreductase activity"/>
    <property type="evidence" value="ECO:0007669"/>
    <property type="project" value="UniProtKB-KW"/>
</dbReference>
<dbReference type="AlphaFoldDB" id="A0A7D4HUV4"/>
<sequence>MRIMVVGASKGLGRAFVEGLGKDAALIVGVARRAPLDVAVAPGCELRWIEADLSRPEAAVEQIAAQAPDELDAILYNLGVWEEHAFSEDYDFLADSPKAIARMVDINVTATILLLQRLIPRVLGVRKPQLILTGSTSGLAGSGRPEVTFGASKYALRGIADALRESFRARRLAVTCLQLGYLNTQDGIDASRDAASQRGEGGLIPVHDVVAMTRALLNLSDASFVREIVMPALMDERF</sequence>